<evidence type="ECO:0000259" key="2">
    <source>
        <dbReference type="Pfam" id="PF04892"/>
    </source>
</evidence>
<evidence type="ECO:0000256" key="1">
    <source>
        <dbReference type="SAM" id="Phobius"/>
    </source>
</evidence>
<dbReference type="RefSeq" id="WP_322787441.1">
    <property type="nucleotide sequence ID" value="NZ_FNZF01000001.1"/>
</dbReference>
<keyword evidence="1" id="KW-0812">Transmembrane</keyword>
<feature type="transmembrane region" description="Helical" evidence="1">
    <location>
        <begin position="9"/>
        <end position="29"/>
    </location>
</feature>
<keyword evidence="1" id="KW-0472">Membrane</keyword>
<name>A0A1H6UMP1_9BACL</name>
<keyword evidence="4" id="KW-1185">Reference proteome</keyword>
<dbReference type="Proteomes" id="UP000199200">
    <property type="component" value="Unassembled WGS sequence"/>
</dbReference>
<sequence length="153" mass="17684">MLMNNDRKSVLPISAIYTLLWAAFIVIATCTSDPHAFLYERVVSFHLDFTPNFHDLLILSDIHLQSNFYLIQKTGHLLSFGVLYGLLVTWINRPGQAFVLCGLFALFTEVLQLFFRRSGRLFDVGIDLLGIFLAYQLCIAYMNRQRVTEKRLF</sequence>
<protein>
    <submittedName>
        <fullName evidence="3">VanZ like family protein</fullName>
    </submittedName>
</protein>
<dbReference type="Pfam" id="PF04892">
    <property type="entry name" value="VanZ"/>
    <property type="match status" value="1"/>
</dbReference>
<gene>
    <name evidence="3" type="ORF">SAMN04488127_0792</name>
</gene>
<organism evidence="3 4">
    <name type="scientific">Bhargavaea ginsengi</name>
    <dbReference type="NCBI Taxonomy" id="426757"/>
    <lineage>
        <taxon>Bacteria</taxon>
        <taxon>Bacillati</taxon>
        <taxon>Bacillota</taxon>
        <taxon>Bacilli</taxon>
        <taxon>Bacillales</taxon>
        <taxon>Caryophanaceae</taxon>
        <taxon>Bhargavaea</taxon>
    </lineage>
</organism>
<feature type="transmembrane region" description="Helical" evidence="1">
    <location>
        <begin position="121"/>
        <end position="142"/>
    </location>
</feature>
<feature type="transmembrane region" description="Helical" evidence="1">
    <location>
        <begin position="69"/>
        <end position="90"/>
    </location>
</feature>
<dbReference type="EMBL" id="FNZF01000001">
    <property type="protein sequence ID" value="SEI91984.1"/>
    <property type="molecule type" value="Genomic_DNA"/>
</dbReference>
<evidence type="ECO:0000313" key="3">
    <source>
        <dbReference type="EMBL" id="SEI91984.1"/>
    </source>
</evidence>
<evidence type="ECO:0000313" key="4">
    <source>
        <dbReference type="Proteomes" id="UP000199200"/>
    </source>
</evidence>
<accession>A0A1H6UMP1</accession>
<reference evidence="4" key="1">
    <citation type="submission" date="2016-10" db="EMBL/GenBank/DDBJ databases">
        <authorList>
            <person name="Varghese N."/>
            <person name="Submissions S."/>
        </authorList>
    </citation>
    <scope>NUCLEOTIDE SEQUENCE [LARGE SCALE GENOMIC DNA]</scope>
    <source>
        <strain evidence="4">CGMCC 1.6763</strain>
    </source>
</reference>
<dbReference type="InterPro" id="IPR006976">
    <property type="entry name" value="VanZ-like"/>
</dbReference>
<feature type="domain" description="VanZ-like" evidence="2">
    <location>
        <begin position="16"/>
        <end position="139"/>
    </location>
</feature>
<dbReference type="NCBIfam" id="NF037970">
    <property type="entry name" value="vanZ_1"/>
    <property type="match status" value="1"/>
</dbReference>
<dbReference type="AlphaFoldDB" id="A0A1H6UMP1"/>
<feature type="transmembrane region" description="Helical" evidence="1">
    <location>
        <begin position="97"/>
        <end position="115"/>
    </location>
</feature>
<proteinExistence type="predicted"/>
<keyword evidence="1" id="KW-1133">Transmembrane helix</keyword>